<dbReference type="InterPro" id="IPR050090">
    <property type="entry name" value="Tyrosine_recombinase_XerCD"/>
</dbReference>
<feature type="domain" description="Tyr recombinase" evidence="4">
    <location>
        <begin position="241"/>
        <end position="454"/>
    </location>
</feature>
<evidence type="ECO:0000256" key="1">
    <source>
        <dbReference type="ARBA" id="ARBA00008857"/>
    </source>
</evidence>
<dbReference type="GO" id="GO:0006310">
    <property type="term" value="P:DNA recombination"/>
    <property type="evidence" value="ECO:0007669"/>
    <property type="project" value="UniProtKB-KW"/>
</dbReference>
<dbReference type="STRING" id="1428644.BIV57_05450"/>
<dbReference type="Proteomes" id="UP000243342">
    <property type="component" value="Unassembled WGS sequence"/>
</dbReference>
<keyword evidence="2" id="KW-0238">DNA-binding</keyword>
<dbReference type="PROSITE" id="PS51898">
    <property type="entry name" value="TYR_RECOMBINASE"/>
    <property type="match status" value="1"/>
</dbReference>
<dbReference type="EMBL" id="MLCF01000021">
    <property type="protein sequence ID" value="OIV38452.1"/>
    <property type="molecule type" value="Genomic_DNA"/>
</dbReference>
<protein>
    <submittedName>
        <fullName evidence="5">Site-specific integrase</fullName>
    </submittedName>
</protein>
<dbReference type="GO" id="GO:0003677">
    <property type="term" value="F:DNA binding"/>
    <property type="evidence" value="ECO:0007669"/>
    <property type="project" value="UniProtKB-KW"/>
</dbReference>
<dbReference type="Gene3D" id="1.10.443.10">
    <property type="entry name" value="Intergrase catalytic core"/>
    <property type="match status" value="1"/>
</dbReference>
<keyword evidence="6" id="KW-1185">Reference proteome</keyword>
<proteinExistence type="inferred from homology"/>
<evidence type="ECO:0000313" key="6">
    <source>
        <dbReference type="Proteomes" id="UP000243342"/>
    </source>
</evidence>
<gene>
    <name evidence="5" type="ORF">BIV57_05450</name>
</gene>
<comment type="caution">
    <text evidence="5">The sequence shown here is derived from an EMBL/GenBank/DDBJ whole genome shotgun (WGS) entry which is preliminary data.</text>
</comment>
<dbReference type="SUPFAM" id="SSF56349">
    <property type="entry name" value="DNA breaking-rejoining enzymes"/>
    <property type="match status" value="1"/>
</dbReference>
<dbReference type="InterPro" id="IPR011010">
    <property type="entry name" value="DNA_brk_join_enz"/>
</dbReference>
<evidence type="ECO:0000259" key="4">
    <source>
        <dbReference type="PROSITE" id="PS51898"/>
    </source>
</evidence>
<dbReference type="GO" id="GO:0015074">
    <property type="term" value="P:DNA integration"/>
    <property type="evidence" value="ECO:0007669"/>
    <property type="project" value="InterPro"/>
</dbReference>
<evidence type="ECO:0000256" key="3">
    <source>
        <dbReference type="ARBA" id="ARBA00023172"/>
    </source>
</evidence>
<name>A0A1J7CAB2_9ACTN</name>
<comment type="similarity">
    <text evidence="1">Belongs to the 'phage' integrase family.</text>
</comment>
<keyword evidence="3" id="KW-0233">DNA recombination</keyword>
<dbReference type="OrthoDB" id="3773913at2"/>
<dbReference type="Gene3D" id="1.10.150.130">
    <property type="match status" value="1"/>
</dbReference>
<organism evidence="5 6">
    <name type="scientific">Mangrovactinospora gilvigrisea</name>
    <dbReference type="NCBI Taxonomy" id="1428644"/>
    <lineage>
        <taxon>Bacteria</taxon>
        <taxon>Bacillati</taxon>
        <taxon>Actinomycetota</taxon>
        <taxon>Actinomycetes</taxon>
        <taxon>Kitasatosporales</taxon>
        <taxon>Streptomycetaceae</taxon>
        <taxon>Mangrovactinospora</taxon>
    </lineage>
</organism>
<dbReference type="InterPro" id="IPR010998">
    <property type="entry name" value="Integrase_recombinase_N"/>
</dbReference>
<sequence>MLTYDVDVWGITVRKGRNKPYVVRWRVGRSTFNKGYRLRPQADGRRTELLQALRKRERFDEETGLPESEVRELNTASWYEHSLAYMAMKWASVGAKHRAGLGDMLLAVTPVLVTGRKGGRPERKELRLALRLWAYQLVPGPEGRRVPRIAVEEPPEAVGRVLQWVAANSLPLPDAARSDPMRAALEAITLRLDGERAAENTIRRRWNALHNALNYAVERGQLPSNPLDAIDWTVPKTEDEVDLRYVPGPRQSRSLIEAVRGQGARGEHLRAFFGCIYFAATRPSEAAMLKKADCVLPGTGWGELILASTRPEVGSGWTDDGGPYEDRGLKHRARKTTRSIPIPPEFVRMLREHIEAHGTAPDGRLFSAVRGGRVSSNEYTAVWKKARQVALTAAEADSLFADVPYSLRHAGISLWIKAGVDPVEVAERAGHSLAVLYRIYAKLLKGNRKASNELIEKALEDEPQEDPEDPPRR</sequence>
<evidence type="ECO:0000313" key="5">
    <source>
        <dbReference type="EMBL" id="OIV38452.1"/>
    </source>
</evidence>
<dbReference type="PANTHER" id="PTHR30349:SF64">
    <property type="entry name" value="PROPHAGE INTEGRASE INTD-RELATED"/>
    <property type="match status" value="1"/>
</dbReference>
<dbReference type="AlphaFoldDB" id="A0A1J7CAB2"/>
<dbReference type="InterPro" id="IPR013762">
    <property type="entry name" value="Integrase-like_cat_sf"/>
</dbReference>
<dbReference type="PANTHER" id="PTHR30349">
    <property type="entry name" value="PHAGE INTEGRASE-RELATED"/>
    <property type="match status" value="1"/>
</dbReference>
<reference evidence="5 6" key="1">
    <citation type="submission" date="2016-10" db="EMBL/GenBank/DDBJ databases">
        <title>Genome sequence of Streptomyces gilvigriseus MUSC 26.</title>
        <authorList>
            <person name="Lee L.-H."/>
            <person name="Ser H.-L."/>
        </authorList>
    </citation>
    <scope>NUCLEOTIDE SEQUENCE [LARGE SCALE GENOMIC DNA]</scope>
    <source>
        <strain evidence="5 6">MUSC 26</strain>
    </source>
</reference>
<dbReference type="InterPro" id="IPR002104">
    <property type="entry name" value="Integrase_catalytic"/>
</dbReference>
<dbReference type="RefSeq" id="WP_071655530.1">
    <property type="nucleotide sequence ID" value="NZ_MLCF01000021.1"/>
</dbReference>
<evidence type="ECO:0000256" key="2">
    <source>
        <dbReference type="ARBA" id="ARBA00023125"/>
    </source>
</evidence>
<accession>A0A1J7CAB2</accession>